<evidence type="ECO:0000313" key="5">
    <source>
        <dbReference type="Proteomes" id="UP001241537"/>
    </source>
</evidence>
<dbReference type="Gene3D" id="3.90.1530.30">
    <property type="match status" value="1"/>
</dbReference>
<dbReference type="InterPro" id="IPR004437">
    <property type="entry name" value="ParB/RepB/Spo0J"/>
</dbReference>
<dbReference type="InterPro" id="IPR003115">
    <property type="entry name" value="ParB_N"/>
</dbReference>
<feature type="region of interest" description="Disordered" evidence="2">
    <location>
        <begin position="136"/>
        <end position="177"/>
    </location>
</feature>
<organism evidence="4 5">
    <name type="scientific">Moryella indoligenes</name>
    <dbReference type="NCBI Taxonomy" id="371674"/>
    <lineage>
        <taxon>Bacteria</taxon>
        <taxon>Bacillati</taxon>
        <taxon>Bacillota</taxon>
        <taxon>Clostridia</taxon>
        <taxon>Lachnospirales</taxon>
        <taxon>Lachnospiraceae</taxon>
        <taxon>Moryella</taxon>
    </lineage>
</organism>
<name>A0AAE4AK14_9FIRM</name>
<dbReference type="CDD" id="cd16407">
    <property type="entry name" value="ParB_N_like"/>
    <property type="match status" value="1"/>
</dbReference>
<dbReference type="GO" id="GO:0007059">
    <property type="term" value="P:chromosome segregation"/>
    <property type="evidence" value="ECO:0007669"/>
    <property type="project" value="TreeGrafter"/>
</dbReference>
<dbReference type="AlphaFoldDB" id="A0AAE4AK14"/>
<dbReference type="RefSeq" id="WP_307254040.1">
    <property type="nucleotide sequence ID" value="NZ_JAUSTO010000005.1"/>
</dbReference>
<reference evidence="4" key="1">
    <citation type="submission" date="2023-07" db="EMBL/GenBank/DDBJ databases">
        <title>Genomic Encyclopedia of Type Strains, Phase IV (KMG-IV): sequencing the most valuable type-strain genomes for metagenomic binning, comparative biology and taxonomic classification.</title>
        <authorList>
            <person name="Goeker M."/>
        </authorList>
    </citation>
    <scope>NUCLEOTIDE SEQUENCE</scope>
    <source>
        <strain evidence="4">DSM 19659</strain>
    </source>
</reference>
<evidence type="ECO:0000313" key="4">
    <source>
        <dbReference type="EMBL" id="MDQ0152408.1"/>
    </source>
</evidence>
<comment type="similarity">
    <text evidence="1">Belongs to the ParB family.</text>
</comment>
<dbReference type="InterPro" id="IPR036086">
    <property type="entry name" value="ParB/Sulfiredoxin_sf"/>
</dbReference>
<dbReference type="GO" id="GO:0005694">
    <property type="term" value="C:chromosome"/>
    <property type="evidence" value="ECO:0007669"/>
    <property type="project" value="TreeGrafter"/>
</dbReference>
<evidence type="ECO:0000256" key="1">
    <source>
        <dbReference type="ARBA" id="ARBA00006295"/>
    </source>
</evidence>
<accession>A0AAE4AK14</accession>
<dbReference type="InterPro" id="IPR050336">
    <property type="entry name" value="Chromosome_partition/occlusion"/>
</dbReference>
<dbReference type="SUPFAM" id="SSF109709">
    <property type="entry name" value="KorB DNA-binding domain-like"/>
    <property type="match status" value="1"/>
</dbReference>
<dbReference type="PANTHER" id="PTHR33375">
    <property type="entry name" value="CHROMOSOME-PARTITIONING PROTEIN PARB-RELATED"/>
    <property type="match status" value="1"/>
</dbReference>
<dbReference type="SMART" id="SM00470">
    <property type="entry name" value="ParB"/>
    <property type="match status" value="1"/>
</dbReference>
<comment type="caution">
    <text evidence="4">The sequence shown here is derived from an EMBL/GenBank/DDBJ whole genome shotgun (WGS) entry which is preliminary data.</text>
</comment>
<sequence>MDKEKTMNAQDKSAATQISIRQIHPFRNHPFKVLDDDRMKDLVQSIKDNGILNPVLVRPDEQGGFEMISGHRRMHAAKLAGLTTVPAIIKEMTDDEAVIAMVDSNMQREEILPSERAFSLKMKMDVMRHQGYRSDLHKNETLNHSRSLATERPMSDEDERINSRIDKNGQRVTSATERPKIESARIAGEEFGLGKTQVKNYIRLTELTPDLLNLVDQKKLSIVLAVEISYFDKDLQRSLFSYIQKNGMIKKTQLDALKKFNYENLTEYSVTQVLNDAVSTKEDDGKVMLSRRELDKYFSKTVETDKRKEVILDLLDRWKRGQKRP</sequence>
<keyword evidence="5" id="KW-1185">Reference proteome</keyword>
<proteinExistence type="inferred from homology"/>
<feature type="domain" description="ParB-like N-terminal" evidence="3">
    <location>
        <begin position="16"/>
        <end position="106"/>
    </location>
</feature>
<dbReference type="SUPFAM" id="SSF110849">
    <property type="entry name" value="ParB/Sulfiredoxin"/>
    <property type="match status" value="1"/>
</dbReference>
<dbReference type="Gene3D" id="1.10.10.2830">
    <property type="match status" value="1"/>
</dbReference>
<gene>
    <name evidence="4" type="ORF">J2S20_001097</name>
</gene>
<dbReference type="Proteomes" id="UP001241537">
    <property type="component" value="Unassembled WGS sequence"/>
</dbReference>
<dbReference type="EMBL" id="JAUSTO010000005">
    <property type="protein sequence ID" value="MDQ0152408.1"/>
    <property type="molecule type" value="Genomic_DNA"/>
</dbReference>
<dbReference type="GO" id="GO:0003677">
    <property type="term" value="F:DNA binding"/>
    <property type="evidence" value="ECO:0007669"/>
    <property type="project" value="InterPro"/>
</dbReference>
<dbReference type="Pfam" id="PF02195">
    <property type="entry name" value="ParB_N"/>
    <property type="match status" value="1"/>
</dbReference>
<protein>
    <submittedName>
        <fullName evidence="4">ParB family chromosome partitioning protein</fullName>
    </submittedName>
</protein>
<evidence type="ECO:0000256" key="2">
    <source>
        <dbReference type="SAM" id="MobiDB-lite"/>
    </source>
</evidence>
<dbReference type="NCBIfam" id="TIGR00180">
    <property type="entry name" value="parB_part"/>
    <property type="match status" value="1"/>
</dbReference>
<feature type="compositionally biased region" description="Basic and acidic residues" evidence="2">
    <location>
        <begin position="160"/>
        <end position="169"/>
    </location>
</feature>
<dbReference type="PANTHER" id="PTHR33375:SF1">
    <property type="entry name" value="CHROMOSOME-PARTITIONING PROTEIN PARB-RELATED"/>
    <property type="match status" value="1"/>
</dbReference>
<evidence type="ECO:0000259" key="3">
    <source>
        <dbReference type="SMART" id="SM00470"/>
    </source>
</evidence>